<accession>A0AAE0RYQ1</accession>
<gene>
    <name evidence="6" type="ORF">CHS0354_023429</name>
</gene>
<reference evidence="6" key="3">
    <citation type="submission" date="2023-05" db="EMBL/GenBank/DDBJ databases">
        <authorList>
            <person name="Smith C.H."/>
        </authorList>
    </citation>
    <scope>NUCLEOTIDE SEQUENCE</scope>
    <source>
        <strain evidence="6">CHS0354</strain>
        <tissue evidence="6">Mantle</tissue>
    </source>
</reference>
<reference evidence="6" key="2">
    <citation type="journal article" date="2021" name="Genome Biol. Evol.">
        <title>Developing a high-quality reference genome for a parasitic bivalve with doubly uniparental inheritance (Bivalvia: Unionida).</title>
        <authorList>
            <person name="Smith C.H."/>
        </authorList>
    </citation>
    <scope>NUCLEOTIDE SEQUENCE</scope>
    <source>
        <strain evidence="6">CHS0354</strain>
        <tissue evidence="6">Mantle</tissue>
    </source>
</reference>
<dbReference type="NCBIfam" id="NF009093">
    <property type="entry name" value="PRK12429.1"/>
    <property type="match status" value="1"/>
</dbReference>
<dbReference type="GO" id="GO:0032787">
    <property type="term" value="P:monocarboxylic acid metabolic process"/>
    <property type="evidence" value="ECO:0007669"/>
    <property type="project" value="UniProtKB-ARBA"/>
</dbReference>
<evidence type="ECO:0000313" key="7">
    <source>
        <dbReference type="Proteomes" id="UP001195483"/>
    </source>
</evidence>
<dbReference type="AlphaFoldDB" id="A0AAE0RYQ1"/>
<dbReference type="PRINTS" id="PR00081">
    <property type="entry name" value="GDHRDH"/>
</dbReference>
<dbReference type="PANTHER" id="PTHR42879:SF2">
    <property type="entry name" value="3-OXOACYL-[ACYL-CARRIER-PROTEIN] REDUCTASE FABG"/>
    <property type="match status" value="1"/>
</dbReference>
<dbReference type="PANTHER" id="PTHR42879">
    <property type="entry name" value="3-OXOACYL-(ACYL-CARRIER-PROTEIN) REDUCTASE"/>
    <property type="match status" value="1"/>
</dbReference>
<proteinExistence type="inferred from homology"/>
<dbReference type="Pfam" id="PF00106">
    <property type="entry name" value="adh_short"/>
    <property type="match status" value="1"/>
</dbReference>
<evidence type="ECO:0000313" key="6">
    <source>
        <dbReference type="EMBL" id="KAK3581960.1"/>
    </source>
</evidence>
<dbReference type="PROSITE" id="PS00061">
    <property type="entry name" value="ADH_SHORT"/>
    <property type="match status" value="1"/>
</dbReference>
<dbReference type="InterPro" id="IPR020904">
    <property type="entry name" value="Sc_DH/Rdtase_CS"/>
</dbReference>
<evidence type="ECO:0000256" key="2">
    <source>
        <dbReference type="ARBA" id="ARBA00012948"/>
    </source>
</evidence>
<comment type="catalytic activity">
    <reaction evidence="4">
        <text>a (3R)-hydroxyacyl-[ACP] + NADP(+) = a 3-oxoacyl-[ACP] + NADPH + H(+)</text>
        <dbReference type="Rhea" id="RHEA:17397"/>
        <dbReference type="Rhea" id="RHEA-COMP:9916"/>
        <dbReference type="Rhea" id="RHEA-COMP:9945"/>
        <dbReference type="ChEBI" id="CHEBI:15378"/>
        <dbReference type="ChEBI" id="CHEBI:57783"/>
        <dbReference type="ChEBI" id="CHEBI:58349"/>
        <dbReference type="ChEBI" id="CHEBI:78776"/>
        <dbReference type="ChEBI" id="CHEBI:78827"/>
        <dbReference type="EC" id="1.1.1.100"/>
    </reaction>
</comment>
<dbReference type="SUPFAM" id="SSF51735">
    <property type="entry name" value="NAD(P)-binding Rossmann-fold domains"/>
    <property type="match status" value="1"/>
</dbReference>
<dbReference type="EC" id="1.1.1.100" evidence="2"/>
<keyword evidence="7" id="KW-1185">Reference proteome</keyword>
<dbReference type="Gene3D" id="3.40.50.720">
    <property type="entry name" value="NAD(P)-binding Rossmann-like Domain"/>
    <property type="match status" value="1"/>
</dbReference>
<dbReference type="PRINTS" id="PR00080">
    <property type="entry name" value="SDRFAMILY"/>
</dbReference>
<evidence type="ECO:0000256" key="3">
    <source>
        <dbReference type="ARBA" id="ARBA00023002"/>
    </source>
</evidence>
<dbReference type="InterPro" id="IPR002347">
    <property type="entry name" value="SDR_fam"/>
</dbReference>
<dbReference type="EMBL" id="JAEAOA010001414">
    <property type="protein sequence ID" value="KAK3581960.1"/>
    <property type="molecule type" value="Genomic_DNA"/>
</dbReference>
<comment type="caution">
    <text evidence="6">The sequence shown here is derived from an EMBL/GenBank/DDBJ whole genome shotgun (WGS) entry which is preliminary data.</text>
</comment>
<dbReference type="GO" id="GO:0004316">
    <property type="term" value="F:3-oxoacyl-[acyl-carrier-protein] reductase (NADPH) activity"/>
    <property type="evidence" value="ECO:0007669"/>
    <property type="project" value="UniProtKB-EC"/>
</dbReference>
<evidence type="ECO:0000256" key="1">
    <source>
        <dbReference type="ARBA" id="ARBA00006484"/>
    </source>
</evidence>
<dbReference type="Proteomes" id="UP001195483">
    <property type="component" value="Unassembled WGS sequence"/>
</dbReference>
<dbReference type="FunFam" id="3.40.50.720:FF:000084">
    <property type="entry name" value="Short-chain dehydrogenase reductase"/>
    <property type="match status" value="1"/>
</dbReference>
<reference evidence="6" key="1">
    <citation type="journal article" date="2021" name="Genome Biol. Evol.">
        <title>A High-Quality Reference Genome for a Parasitic Bivalve with Doubly Uniparental Inheritance (Bivalvia: Unionida).</title>
        <authorList>
            <person name="Smith C.H."/>
        </authorList>
    </citation>
    <scope>NUCLEOTIDE SEQUENCE</scope>
    <source>
        <strain evidence="6">CHS0354</strain>
    </source>
</reference>
<evidence type="ECO:0000256" key="5">
    <source>
        <dbReference type="RuleBase" id="RU000363"/>
    </source>
</evidence>
<protein>
    <recommendedName>
        <fullName evidence="2">3-oxoacyl-[acyl-carrier-protein] reductase</fullName>
        <ecNumber evidence="2">1.1.1.100</ecNumber>
    </recommendedName>
</protein>
<comment type="similarity">
    <text evidence="1 5">Belongs to the short-chain dehydrogenases/reductases (SDR) family.</text>
</comment>
<organism evidence="6 7">
    <name type="scientific">Potamilus streckersoni</name>
    <dbReference type="NCBI Taxonomy" id="2493646"/>
    <lineage>
        <taxon>Eukaryota</taxon>
        <taxon>Metazoa</taxon>
        <taxon>Spiralia</taxon>
        <taxon>Lophotrochozoa</taxon>
        <taxon>Mollusca</taxon>
        <taxon>Bivalvia</taxon>
        <taxon>Autobranchia</taxon>
        <taxon>Heteroconchia</taxon>
        <taxon>Palaeoheterodonta</taxon>
        <taxon>Unionida</taxon>
        <taxon>Unionoidea</taxon>
        <taxon>Unionidae</taxon>
        <taxon>Ambleminae</taxon>
        <taxon>Lampsilini</taxon>
        <taxon>Potamilus</taxon>
    </lineage>
</organism>
<name>A0AAE0RYQ1_9BIVA</name>
<dbReference type="InterPro" id="IPR036291">
    <property type="entry name" value="NAD(P)-bd_dom_sf"/>
</dbReference>
<evidence type="ECO:0000256" key="4">
    <source>
        <dbReference type="ARBA" id="ARBA00048508"/>
    </source>
</evidence>
<keyword evidence="3" id="KW-0560">Oxidoreductase</keyword>
<dbReference type="InterPro" id="IPR050259">
    <property type="entry name" value="SDR"/>
</dbReference>
<sequence>MRAMIRTIISAGHRTILTQSCRYRSKDTHPTVVRALQNKVALVTGSTSGIGLEVATVLARNGANILLNGFCDPKEIENIQVRLKRKYEVDVNYIGGDLTKRIDVNTLCQKVDSLCPGGVDILINNAGFQHVSRIEDFPLEKWDELLAILLTAPFLLTRHFIARLKEKGWGRVINIASMHGLRASPNKAAYVSAKHGVLGLTKVIALETAGSGITCNAVCPGYVDTPIYRKQLERKALDEGCDLETAKRKFLQPVHPTLEVITSEQVAELVLFLCSRAADQMTGSVLTMDGGWSAR</sequence>